<organism evidence="2 3">
    <name type="scientific">Allacma fusca</name>
    <dbReference type="NCBI Taxonomy" id="39272"/>
    <lineage>
        <taxon>Eukaryota</taxon>
        <taxon>Metazoa</taxon>
        <taxon>Ecdysozoa</taxon>
        <taxon>Arthropoda</taxon>
        <taxon>Hexapoda</taxon>
        <taxon>Collembola</taxon>
        <taxon>Symphypleona</taxon>
        <taxon>Sminthuridae</taxon>
        <taxon>Allacma</taxon>
    </lineage>
</organism>
<proteinExistence type="predicted"/>
<feature type="compositionally biased region" description="Low complexity" evidence="1">
    <location>
        <begin position="183"/>
        <end position="196"/>
    </location>
</feature>
<dbReference type="Proteomes" id="UP000708208">
    <property type="component" value="Unassembled WGS sequence"/>
</dbReference>
<feature type="compositionally biased region" description="Polar residues" evidence="1">
    <location>
        <begin position="108"/>
        <end position="135"/>
    </location>
</feature>
<evidence type="ECO:0000256" key="1">
    <source>
        <dbReference type="SAM" id="MobiDB-lite"/>
    </source>
</evidence>
<accession>A0A8J2L219</accession>
<keyword evidence="3" id="KW-1185">Reference proteome</keyword>
<sequence>MAASSAAQFFNDLDQKPSKPQELNITPSGKIINGSDGLAPVKSSHKRSASNHTVKKKMNSNKTLAKPRTVKNASEKSGTESGSEAVLDATPSKMSSNRSRSRRLAKQKVSQNLAKTDTNTNIPNAEISTSKSKQATAVVAPEGTPGNIVQIPNRKKTLQSLPQSRSKSNEIEPGTSPSRINKRVSSAKVRSNSSRSEGFSKTKKNQAKMKLNRRQSKKNPIKGNKPNKVAGIKKKPENTKIAGKITTMLNPSRNTIQKLEPPFYTSITPEFFSKLKAVANATNTNNIATKKVEPVKLETLTAMLNAEADAKANNTPKKKRKSKPGKNSGYTFSQARDALSLGHVPLESNPLKIGDTLKKKGDPDVITSWKSMKKTHDSTSTSVGLPSPLMSSNKSILSGSGCHASASLRLGINITN</sequence>
<feature type="region of interest" description="Disordered" evidence="1">
    <location>
        <begin position="1"/>
        <end position="235"/>
    </location>
</feature>
<comment type="caution">
    <text evidence="2">The sequence shown here is derived from an EMBL/GenBank/DDBJ whole genome shotgun (WGS) entry which is preliminary data.</text>
</comment>
<name>A0A8J2L219_9HEXA</name>
<feature type="compositionally biased region" description="Basic residues" evidence="1">
    <location>
        <begin position="43"/>
        <end position="59"/>
    </location>
</feature>
<gene>
    <name evidence="2" type="ORF">AFUS01_LOCUS34223</name>
</gene>
<reference evidence="2" key="1">
    <citation type="submission" date="2021-06" db="EMBL/GenBank/DDBJ databases">
        <authorList>
            <person name="Hodson N. C."/>
            <person name="Mongue J. A."/>
            <person name="Jaron S. K."/>
        </authorList>
    </citation>
    <scope>NUCLEOTIDE SEQUENCE</scope>
</reference>
<dbReference type="EMBL" id="CAJVCH010531461">
    <property type="protein sequence ID" value="CAG7824043.1"/>
    <property type="molecule type" value="Genomic_DNA"/>
</dbReference>
<feature type="compositionally biased region" description="Basic residues" evidence="1">
    <location>
        <begin position="201"/>
        <end position="220"/>
    </location>
</feature>
<protein>
    <submittedName>
        <fullName evidence="2">Uncharacterized protein</fullName>
    </submittedName>
</protein>
<evidence type="ECO:0000313" key="3">
    <source>
        <dbReference type="Proteomes" id="UP000708208"/>
    </source>
</evidence>
<evidence type="ECO:0000313" key="2">
    <source>
        <dbReference type="EMBL" id="CAG7824043.1"/>
    </source>
</evidence>
<feature type="region of interest" description="Disordered" evidence="1">
    <location>
        <begin position="308"/>
        <end position="331"/>
    </location>
</feature>
<dbReference type="AlphaFoldDB" id="A0A8J2L219"/>